<dbReference type="Proteomes" id="UP000029868">
    <property type="component" value="Unassembled WGS sequence"/>
</dbReference>
<gene>
    <name evidence="2" type="ORF">GAB14E_0178</name>
</gene>
<dbReference type="Gene3D" id="3.40.30.10">
    <property type="entry name" value="Glutaredoxin"/>
    <property type="match status" value="1"/>
</dbReference>
<feature type="domain" description="Glutaredoxin" evidence="1">
    <location>
        <begin position="45"/>
        <end position="98"/>
    </location>
</feature>
<evidence type="ECO:0000313" key="2">
    <source>
        <dbReference type="EMBL" id="KGJ96231.1"/>
    </source>
</evidence>
<dbReference type="InterPro" id="IPR036249">
    <property type="entry name" value="Thioredoxin-like_sf"/>
</dbReference>
<dbReference type="CDD" id="cd00570">
    <property type="entry name" value="GST_N_family"/>
    <property type="match status" value="1"/>
</dbReference>
<protein>
    <submittedName>
        <fullName evidence="2">Glutaredoxin</fullName>
    </submittedName>
</protein>
<sequence length="124" mass="14296">MLMKAIRWPIGQLILLLNFIFSPRSPKRAEAEQAKIDDKTQTLSLYQLPSCPFCVKVRRTMKREGLKIELRNISGKNDFQQELIREGGKRKVPCLRIEKADGQVQWLYESNDVVAHLQTLTKAA</sequence>
<dbReference type="PROSITE" id="PS51354">
    <property type="entry name" value="GLUTAREDOXIN_2"/>
    <property type="match status" value="1"/>
</dbReference>
<evidence type="ECO:0000259" key="1">
    <source>
        <dbReference type="Pfam" id="PF00462"/>
    </source>
</evidence>
<proteinExistence type="predicted"/>
<dbReference type="Pfam" id="PF00462">
    <property type="entry name" value="Glutaredoxin"/>
    <property type="match status" value="1"/>
</dbReference>
<comment type="caution">
    <text evidence="2">The sequence shown here is derived from an EMBL/GenBank/DDBJ whole genome shotgun (WGS) entry which is preliminary data.</text>
</comment>
<evidence type="ECO:0000313" key="3">
    <source>
        <dbReference type="Proteomes" id="UP000029868"/>
    </source>
</evidence>
<dbReference type="EMBL" id="JQEC01000011">
    <property type="protein sequence ID" value="KGJ96231.1"/>
    <property type="molecule type" value="Genomic_DNA"/>
</dbReference>
<dbReference type="PATRIC" id="fig|28229.3.peg.1113"/>
<dbReference type="SUPFAM" id="SSF52833">
    <property type="entry name" value="Thioredoxin-like"/>
    <property type="match status" value="1"/>
</dbReference>
<accession>A0A099L052</accession>
<reference evidence="2 3" key="1">
    <citation type="submission" date="2014-08" db="EMBL/GenBank/DDBJ databases">
        <title>Genomic and Phenotypic Diversity of Colwellia psychrerythraea strains from Disparate Marine Basins.</title>
        <authorList>
            <person name="Techtmann S.M."/>
            <person name="Stelling S.C."/>
            <person name="Utturkar S.M."/>
            <person name="Alshibli N."/>
            <person name="Harris A."/>
            <person name="Brown S.D."/>
            <person name="Hazen T.C."/>
        </authorList>
    </citation>
    <scope>NUCLEOTIDE SEQUENCE [LARGE SCALE GENOMIC DNA]</scope>
    <source>
        <strain evidence="2 3">GAB14E</strain>
    </source>
</reference>
<organism evidence="2 3">
    <name type="scientific">Colwellia psychrerythraea</name>
    <name type="common">Vibrio psychroerythus</name>
    <dbReference type="NCBI Taxonomy" id="28229"/>
    <lineage>
        <taxon>Bacteria</taxon>
        <taxon>Pseudomonadati</taxon>
        <taxon>Pseudomonadota</taxon>
        <taxon>Gammaproteobacteria</taxon>
        <taxon>Alteromonadales</taxon>
        <taxon>Colwelliaceae</taxon>
        <taxon>Colwellia</taxon>
    </lineage>
</organism>
<name>A0A099L052_COLPS</name>
<dbReference type="AlphaFoldDB" id="A0A099L052"/>
<dbReference type="InterPro" id="IPR002109">
    <property type="entry name" value="Glutaredoxin"/>
</dbReference>